<feature type="compositionally biased region" description="Basic and acidic residues" evidence="1">
    <location>
        <begin position="207"/>
        <end position="223"/>
    </location>
</feature>
<evidence type="ECO:0000256" key="1">
    <source>
        <dbReference type="SAM" id="MobiDB-lite"/>
    </source>
</evidence>
<feature type="compositionally biased region" description="Basic and acidic residues" evidence="1">
    <location>
        <begin position="29"/>
        <end position="40"/>
    </location>
</feature>
<evidence type="ECO:0000313" key="3">
    <source>
        <dbReference type="Proteomes" id="UP001362999"/>
    </source>
</evidence>
<reference evidence="2 3" key="1">
    <citation type="journal article" date="2024" name="J Genomics">
        <title>Draft genome sequencing and assembly of Favolaschia claudopus CIRM-BRFM 2984 isolated from oak limbs.</title>
        <authorList>
            <person name="Navarro D."/>
            <person name="Drula E."/>
            <person name="Chaduli D."/>
            <person name="Cazenave R."/>
            <person name="Ahrendt S."/>
            <person name="Wang J."/>
            <person name="Lipzen A."/>
            <person name="Daum C."/>
            <person name="Barry K."/>
            <person name="Grigoriev I.V."/>
            <person name="Favel A."/>
            <person name="Rosso M.N."/>
            <person name="Martin F."/>
        </authorList>
    </citation>
    <scope>NUCLEOTIDE SEQUENCE [LARGE SCALE GENOMIC DNA]</scope>
    <source>
        <strain evidence="2 3">CIRM-BRFM 2984</strain>
    </source>
</reference>
<accession>A0AAW0BZW0</accession>
<keyword evidence="3" id="KW-1185">Reference proteome</keyword>
<sequence length="223" mass="24006">MPLIGSPGSVHHGAAPSTLLPSASISPRLPHENRSPHSESRSATPSEDSPTQTSISPQIKLFRGASVLPGFLLGDSSGVGSPVSHLLSPVARTITTDDETVTFASTTDDETARTLTPSQPRVHPTLPTVHARSRRTHSEHVPPKSDPIPTNSRLFTRRRVPTFAVYPVEAHSAWLRLRDLTNVSPTGQPVPPKANTDFSAWPPGTPTKERAGRAGEREEERIP</sequence>
<dbReference type="Proteomes" id="UP001362999">
    <property type="component" value="Unassembled WGS sequence"/>
</dbReference>
<organism evidence="2 3">
    <name type="scientific">Favolaschia claudopus</name>
    <dbReference type="NCBI Taxonomy" id="2862362"/>
    <lineage>
        <taxon>Eukaryota</taxon>
        <taxon>Fungi</taxon>
        <taxon>Dikarya</taxon>
        <taxon>Basidiomycota</taxon>
        <taxon>Agaricomycotina</taxon>
        <taxon>Agaricomycetes</taxon>
        <taxon>Agaricomycetidae</taxon>
        <taxon>Agaricales</taxon>
        <taxon>Marasmiineae</taxon>
        <taxon>Mycenaceae</taxon>
        <taxon>Favolaschia</taxon>
    </lineage>
</organism>
<feature type="region of interest" description="Disordered" evidence="1">
    <location>
        <begin position="1"/>
        <end position="58"/>
    </location>
</feature>
<feature type="compositionally biased region" description="Polar residues" evidence="1">
    <location>
        <begin position="41"/>
        <end position="57"/>
    </location>
</feature>
<evidence type="ECO:0000313" key="2">
    <source>
        <dbReference type="EMBL" id="KAK7032937.1"/>
    </source>
</evidence>
<feature type="region of interest" description="Disordered" evidence="1">
    <location>
        <begin position="182"/>
        <end position="223"/>
    </location>
</feature>
<protein>
    <submittedName>
        <fullName evidence="2">Uncharacterized protein</fullName>
    </submittedName>
</protein>
<dbReference type="AlphaFoldDB" id="A0AAW0BZW0"/>
<name>A0AAW0BZW0_9AGAR</name>
<comment type="caution">
    <text evidence="2">The sequence shown here is derived from an EMBL/GenBank/DDBJ whole genome shotgun (WGS) entry which is preliminary data.</text>
</comment>
<dbReference type="EMBL" id="JAWWNJ010000023">
    <property type="protein sequence ID" value="KAK7032937.1"/>
    <property type="molecule type" value="Genomic_DNA"/>
</dbReference>
<gene>
    <name evidence="2" type="ORF">R3P38DRAFT_3352213</name>
</gene>
<feature type="region of interest" description="Disordered" evidence="1">
    <location>
        <begin position="108"/>
        <end position="152"/>
    </location>
</feature>
<proteinExistence type="predicted"/>